<reference evidence="1" key="2">
    <citation type="journal article" date="2022" name="New Phytol.">
        <title>Evolutionary transition to the ectomycorrhizal habit in the genomes of a hyperdiverse lineage of mushroom-forming fungi.</title>
        <authorList>
            <person name="Looney B."/>
            <person name="Miyauchi S."/>
            <person name="Morin E."/>
            <person name="Drula E."/>
            <person name="Courty P.E."/>
            <person name="Kohler A."/>
            <person name="Kuo A."/>
            <person name="LaButti K."/>
            <person name="Pangilinan J."/>
            <person name="Lipzen A."/>
            <person name="Riley R."/>
            <person name="Andreopoulos W."/>
            <person name="He G."/>
            <person name="Johnson J."/>
            <person name="Nolan M."/>
            <person name="Tritt A."/>
            <person name="Barry K.W."/>
            <person name="Grigoriev I.V."/>
            <person name="Nagy L.G."/>
            <person name="Hibbett D."/>
            <person name="Henrissat B."/>
            <person name="Matheny P.B."/>
            <person name="Labbe J."/>
            <person name="Martin F.M."/>
        </authorList>
    </citation>
    <scope>NUCLEOTIDE SEQUENCE</scope>
    <source>
        <strain evidence="1">HHB10654</strain>
    </source>
</reference>
<gene>
    <name evidence="1" type="ORF">BV25DRAFT_640465</name>
</gene>
<evidence type="ECO:0000313" key="2">
    <source>
        <dbReference type="Proteomes" id="UP000814140"/>
    </source>
</evidence>
<dbReference type="Proteomes" id="UP000814140">
    <property type="component" value="Unassembled WGS sequence"/>
</dbReference>
<sequence length="124" mass="13825">MWRAASPLPWFHSSLVSSRPCSRQQIQGVRGRRYPCTPKRARSKATPQDDASAQGLISMMGTTLHIDRITMGFFFRYSSTRFMASSVGACLRRGRASRSRSRKGSSCRSVAPHPTTITDARSPF</sequence>
<name>A0ACB8T1E6_9AGAM</name>
<dbReference type="EMBL" id="MU277207">
    <property type="protein sequence ID" value="KAI0062519.1"/>
    <property type="molecule type" value="Genomic_DNA"/>
</dbReference>
<comment type="caution">
    <text evidence="1">The sequence shown here is derived from an EMBL/GenBank/DDBJ whole genome shotgun (WGS) entry which is preliminary data.</text>
</comment>
<organism evidence="1 2">
    <name type="scientific">Artomyces pyxidatus</name>
    <dbReference type="NCBI Taxonomy" id="48021"/>
    <lineage>
        <taxon>Eukaryota</taxon>
        <taxon>Fungi</taxon>
        <taxon>Dikarya</taxon>
        <taxon>Basidiomycota</taxon>
        <taxon>Agaricomycotina</taxon>
        <taxon>Agaricomycetes</taxon>
        <taxon>Russulales</taxon>
        <taxon>Auriscalpiaceae</taxon>
        <taxon>Artomyces</taxon>
    </lineage>
</organism>
<proteinExistence type="predicted"/>
<accession>A0ACB8T1E6</accession>
<reference evidence="1" key="1">
    <citation type="submission" date="2021-03" db="EMBL/GenBank/DDBJ databases">
        <authorList>
            <consortium name="DOE Joint Genome Institute"/>
            <person name="Ahrendt S."/>
            <person name="Looney B.P."/>
            <person name="Miyauchi S."/>
            <person name="Morin E."/>
            <person name="Drula E."/>
            <person name="Courty P.E."/>
            <person name="Chicoki N."/>
            <person name="Fauchery L."/>
            <person name="Kohler A."/>
            <person name="Kuo A."/>
            <person name="Labutti K."/>
            <person name="Pangilinan J."/>
            <person name="Lipzen A."/>
            <person name="Riley R."/>
            <person name="Andreopoulos W."/>
            <person name="He G."/>
            <person name="Johnson J."/>
            <person name="Barry K.W."/>
            <person name="Grigoriev I.V."/>
            <person name="Nagy L."/>
            <person name="Hibbett D."/>
            <person name="Henrissat B."/>
            <person name="Matheny P.B."/>
            <person name="Labbe J."/>
            <person name="Martin F."/>
        </authorList>
    </citation>
    <scope>NUCLEOTIDE SEQUENCE</scope>
    <source>
        <strain evidence="1">HHB10654</strain>
    </source>
</reference>
<keyword evidence="2" id="KW-1185">Reference proteome</keyword>
<evidence type="ECO:0000313" key="1">
    <source>
        <dbReference type="EMBL" id="KAI0062519.1"/>
    </source>
</evidence>
<protein>
    <submittedName>
        <fullName evidence="1">Uncharacterized protein</fullName>
    </submittedName>
</protein>